<dbReference type="InterPro" id="IPR009057">
    <property type="entry name" value="Homeodomain-like_sf"/>
</dbReference>
<feature type="domain" description="Tc1-like transposase DDE" evidence="2">
    <location>
        <begin position="145"/>
        <end position="297"/>
    </location>
</feature>
<reference evidence="3 4" key="1">
    <citation type="journal article" date="2021" name="Elife">
        <title>Chloroplast acquisition without the gene transfer in kleptoplastic sea slugs, Plakobranchus ocellatus.</title>
        <authorList>
            <person name="Maeda T."/>
            <person name="Takahashi S."/>
            <person name="Yoshida T."/>
            <person name="Shimamura S."/>
            <person name="Takaki Y."/>
            <person name="Nagai Y."/>
            <person name="Toyoda A."/>
            <person name="Suzuki Y."/>
            <person name="Arimoto A."/>
            <person name="Ishii H."/>
            <person name="Satoh N."/>
            <person name="Nishiyama T."/>
            <person name="Hasebe M."/>
            <person name="Maruyama T."/>
            <person name="Minagawa J."/>
            <person name="Obokata J."/>
            <person name="Shigenobu S."/>
        </authorList>
    </citation>
    <scope>NUCLEOTIDE SEQUENCE [LARGE SCALE GENOMIC DNA]</scope>
</reference>
<dbReference type="AlphaFoldDB" id="A0AAV4FTD9"/>
<dbReference type="SUPFAM" id="SSF46689">
    <property type="entry name" value="Homeodomain-like"/>
    <property type="match status" value="1"/>
</dbReference>
<protein>
    <submittedName>
        <fullName evidence="3">Transposable element Tc1 transposase</fullName>
    </submittedName>
</protein>
<dbReference type="InterPro" id="IPR002492">
    <property type="entry name" value="Transposase_Tc1-like"/>
</dbReference>
<proteinExistence type="predicted"/>
<dbReference type="PANTHER" id="PTHR23022">
    <property type="entry name" value="TRANSPOSABLE ELEMENT-RELATED"/>
    <property type="match status" value="1"/>
</dbReference>
<dbReference type="EMBL" id="BMAT01008040">
    <property type="protein sequence ID" value="GFR76717.1"/>
    <property type="molecule type" value="Genomic_DNA"/>
</dbReference>
<dbReference type="InterPro" id="IPR047655">
    <property type="entry name" value="Transpos_IS630-like"/>
</dbReference>
<dbReference type="PANTHER" id="PTHR23022:SF135">
    <property type="entry name" value="SI:DKEY-77F5.3"/>
    <property type="match status" value="1"/>
</dbReference>
<dbReference type="Proteomes" id="UP000762676">
    <property type="component" value="Unassembled WGS sequence"/>
</dbReference>
<dbReference type="NCBIfam" id="NF033545">
    <property type="entry name" value="transpos_IS630"/>
    <property type="match status" value="1"/>
</dbReference>
<dbReference type="Gene3D" id="3.30.420.10">
    <property type="entry name" value="Ribonuclease H-like superfamily/Ribonuclease H"/>
    <property type="match status" value="1"/>
</dbReference>
<dbReference type="GO" id="GO:0015074">
    <property type="term" value="P:DNA integration"/>
    <property type="evidence" value="ECO:0007669"/>
    <property type="project" value="InterPro"/>
</dbReference>
<keyword evidence="4" id="KW-1185">Reference proteome</keyword>
<evidence type="ECO:0000313" key="4">
    <source>
        <dbReference type="Proteomes" id="UP000762676"/>
    </source>
</evidence>
<sequence>MPRLSEVDRHRALGLLQAGLPISEVSLCMNVNRTTIFRLRQRLHETDTVSDRPRSGRPRCTTQRQDRNLVRNHVNNRFLSASLRQISGRNNQRISANTVRRRLSTSGLRARRPYIGPILTQRHRHQRTLWAQEHAAWDRIQRRSVVFSDESRFCIDHADGCVRVWRRSGERYQADCVRELDRWGGASLMMWGAISYNDRIGPVFFHNRRAINAQTYVQDVLQAHMVPYTAMHGNIVFQQDNARAHTAKYTQQFLEQSNVQVLPWPALSPDLNPIEHLWDYLQRRLDFQDHQPQNAEDLEHSL</sequence>
<name>A0AAV4FTD9_9GAST</name>
<accession>A0AAV4FTD9</accession>
<dbReference type="InterPro" id="IPR036397">
    <property type="entry name" value="RNaseH_sf"/>
</dbReference>
<dbReference type="InterPro" id="IPR038717">
    <property type="entry name" value="Tc1-like_DDE_dom"/>
</dbReference>
<dbReference type="Pfam" id="PF13358">
    <property type="entry name" value="DDE_3"/>
    <property type="match status" value="1"/>
</dbReference>
<evidence type="ECO:0000259" key="2">
    <source>
        <dbReference type="Pfam" id="PF13358"/>
    </source>
</evidence>
<dbReference type="Pfam" id="PF01498">
    <property type="entry name" value="HTH_Tnp_Tc3_2"/>
    <property type="match status" value="1"/>
</dbReference>
<dbReference type="GO" id="GO:0006313">
    <property type="term" value="P:DNA transposition"/>
    <property type="evidence" value="ECO:0007669"/>
    <property type="project" value="InterPro"/>
</dbReference>
<organism evidence="3 4">
    <name type="scientific">Elysia marginata</name>
    <dbReference type="NCBI Taxonomy" id="1093978"/>
    <lineage>
        <taxon>Eukaryota</taxon>
        <taxon>Metazoa</taxon>
        <taxon>Spiralia</taxon>
        <taxon>Lophotrochozoa</taxon>
        <taxon>Mollusca</taxon>
        <taxon>Gastropoda</taxon>
        <taxon>Heterobranchia</taxon>
        <taxon>Euthyneura</taxon>
        <taxon>Panpulmonata</taxon>
        <taxon>Sacoglossa</taxon>
        <taxon>Placobranchoidea</taxon>
        <taxon>Plakobranchidae</taxon>
        <taxon>Elysia</taxon>
    </lineage>
</organism>
<evidence type="ECO:0000313" key="3">
    <source>
        <dbReference type="EMBL" id="GFR76717.1"/>
    </source>
</evidence>
<comment type="caution">
    <text evidence="3">The sequence shown here is derived from an EMBL/GenBank/DDBJ whole genome shotgun (WGS) entry which is preliminary data.</text>
</comment>
<evidence type="ECO:0000259" key="1">
    <source>
        <dbReference type="Pfam" id="PF01498"/>
    </source>
</evidence>
<dbReference type="InterPro" id="IPR052338">
    <property type="entry name" value="Transposase_5"/>
</dbReference>
<gene>
    <name evidence="3" type="ORF">ElyMa_003950100</name>
</gene>
<dbReference type="GO" id="GO:0003677">
    <property type="term" value="F:DNA binding"/>
    <property type="evidence" value="ECO:0007669"/>
    <property type="project" value="InterPro"/>
</dbReference>
<feature type="domain" description="Transposase Tc1-like" evidence="1">
    <location>
        <begin position="66"/>
        <end position="135"/>
    </location>
</feature>